<dbReference type="EMBL" id="LROS01000013">
    <property type="protein sequence ID" value="OBR94315.1"/>
    <property type="molecule type" value="Genomic_DNA"/>
</dbReference>
<comment type="caution">
    <text evidence="2">The sequence shown here is derived from an EMBL/GenBank/DDBJ whole genome shotgun (WGS) entry which is preliminary data.</text>
</comment>
<sequence>MSMIVLHMITVIIVEEDLAEALNRGKISGAALDVVSTEPYGHCSRESRKIFRRNSCKCGKQIIGKKS</sequence>
<evidence type="ECO:0000313" key="3">
    <source>
        <dbReference type="Proteomes" id="UP000093954"/>
    </source>
</evidence>
<protein>
    <submittedName>
        <fullName evidence="2">Glyoxylate/hydroxypyruvate reductase A</fullName>
        <ecNumber evidence="2">1.1.1.79</ecNumber>
        <ecNumber evidence="2">1.1.1.81</ecNumber>
    </submittedName>
</protein>
<organism evidence="2 3">
    <name type="scientific">Clostridium ragsdalei P11</name>
    <dbReference type="NCBI Taxonomy" id="1353534"/>
    <lineage>
        <taxon>Bacteria</taxon>
        <taxon>Bacillati</taxon>
        <taxon>Bacillota</taxon>
        <taxon>Clostridia</taxon>
        <taxon>Eubacteriales</taxon>
        <taxon>Clostridiaceae</taxon>
        <taxon>Clostridium</taxon>
    </lineage>
</organism>
<proteinExistence type="predicted"/>
<evidence type="ECO:0000259" key="1">
    <source>
        <dbReference type="Pfam" id="PF02826"/>
    </source>
</evidence>
<dbReference type="GO" id="GO:0016618">
    <property type="term" value="F:hydroxypyruvate reductase [NAD(P)H] activity"/>
    <property type="evidence" value="ECO:0007669"/>
    <property type="project" value="UniProtKB-EC"/>
</dbReference>
<dbReference type="EC" id="1.1.1.81" evidence="2"/>
<keyword evidence="2" id="KW-0560">Oxidoreductase</keyword>
<dbReference type="Pfam" id="PF02826">
    <property type="entry name" value="2-Hacid_dh_C"/>
    <property type="match status" value="1"/>
</dbReference>
<dbReference type="Proteomes" id="UP000093954">
    <property type="component" value="Unassembled WGS sequence"/>
</dbReference>
<dbReference type="InterPro" id="IPR036291">
    <property type="entry name" value="NAD(P)-bd_dom_sf"/>
</dbReference>
<dbReference type="GO" id="GO:0030267">
    <property type="term" value="F:glyoxylate reductase (NADPH) activity"/>
    <property type="evidence" value="ECO:0007669"/>
    <property type="project" value="UniProtKB-EC"/>
</dbReference>
<feature type="domain" description="D-isomer specific 2-hydroxyacid dehydrogenase NAD-binding" evidence="1">
    <location>
        <begin position="12"/>
        <end position="41"/>
    </location>
</feature>
<accession>A0A1A6AWA6</accession>
<dbReference type="InterPro" id="IPR006140">
    <property type="entry name" value="D-isomer_DH_NAD-bd"/>
</dbReference>
<gene>
    <name evidence="2" type="primary">ghrA</name>
    <name evidence="2" type="ORF">CLRAG_14820</name>
</gene>
<dbReference type="PATRIC" id="fig|1353534.3.peg.1503"/>
<keyword evidence="3" id="KW-1185">Reference proteome</keyword>
<keyword evidence="2" id="KW-0670">Pyruvate</keyword>
<reference evidence="2 3" key="1">
    <citation type="journal article" date="2012" name="Front. Microbiol.">
        <title>Draft Genome Sequence of the Virulent Strain 01-B526 of the Fish Pathogen Aeromonas salmonicida.</title>
        <authorList>
            <person name="Charette S.J."/>
            <person name="Brochu F."/>
            <person name="Boyle B."/>
            <person name="Filion G."/>
            <person name="Tanaka K.H."/>
            <person name="Derome N."/>
        </authorList>
    </citation>
    <scope>NUCLEOTIDE SEQUENCE [LARGE SCALE GENOMIC DNA]</scope>
    <source>
        <strain evidence="2 3">P11</strain>
    </source>
</reference>
<name>A0A1A6AWA6_9CLOT</name>
<dbReference type="SUPFAM" id="SSF51735">
    <property type="entry name" value="NAD(P)-binding Rossmann-fold domains"/>
    <property type="match status" value="1"/>
</dbReference>
<dbReference type="GO" id="GO:0051287">
    <property type="term" value="F:NAD binding"/>
    <property type="evidence" value="ECO:0007669"/>
    <property type="project" value="InterPro"/>
</dbReference>
<dbReference type="Gene3D" id="3.40.50.720">
    <property type="entry name" value="NAD(P)-binding Rossmann-like Domain"/>
    <property type="match status" value="1"/>
</dbReference>
<dbReference type="AlphaFoldDB" id="A0A1A6AWA6"/>
<dbReference type="EC" id="1.1.1.79" evidence="2"/>
<evidence type="ECO:0000313" key="2">
    <source>
        <dbReference type="EMBL" id="OBR94315.1"/>
    </source>
</evidence>